<evidence type="ECO:0000313" key="2">
    <source>
        <dbReference type="EMBL" id="MFC4604393.1"/>
    </source>
</evidence>
<sequence length="718" mass="80062">MAPTWEQVRGSNYGTMGRTTRGIVHRPDGSWALVWHAPEETWRYENESGEPTFIENTTGTWSRDEGGTMVHSVKSPNTIYATIGTGSPSLLLRAYDVFPARTTHGFDDQRFVGPSAPRAVRVRGRDGWEVSAVDQHANETVTYVFDAELGIAVRWQQGEDWMELEHPSLDYAFEPTLFTWTGPSRSAEDDFAKFHREHEERQRVLAGIPQALPTWLPMTTDVQSQSGDARTSELSVSISGYTPQFTLRRWVTAIGEPKAEWPNDSTPERYRQSIGDWTYEIRSYQEINRDDCARIVDSIVPVDPPERDPAAITAELAAEEHDRREAEVLDALGAGRLLTDHLEGESLLIRTDFTDDAAWRDIAVAAMAPVPQGDDTVFEAYLTCIDNPEYDGLTVDGLLEAIGEPPPDYVFLVDAETVTNPEKPIVTVYTGPDEPERPRGRTFRVIPSEMCGVENNLSIANMDFESFADSADEDGVFRGFPEPVRPIEEVTTREIAHWIANDLDTDALREFHAQIAGRKYRYPVSLFEVELAEVHAQTRDAEHGSRAELLGYDEFLGATSSGGPALRGTVPTHNGYWTFVIDRGSHRPIAAYRITFAPYVPPAPQDGVPQPMKLEVPFVCTEPVDFSMLTDDDDLIDRDVVQRAILAEAARLHPDGDIRGGEPVLRQIPRLVGFSIGCHLQIDGRPVFYVAIVTDVDDTFIVQEVPPEGLRVVGPGED</sequence>
<dbReference type="EMBL" id="JBHSFO010000005">
    <property type="protein sequence ID" value="MFC4604393.1"/>
    <property type="molecule type" value="Genomic_DNA"/>
</dbReference>
<organism evidence="2 3">
    <name type="scientific">Rhodococcus kronopolitis</name>
    <dbReference type="NCBI Taxonomy" id="1460226"/>
    <lineage>
        <taxon>Bacteria</taxon>
        <taxon>Bacillati</taxon>
        <taxon>Actinomycetota</taxon>
        <taxon>Actinomycetes</taxon>
        <taxon>Mycobacteriales</taxon>
        <taxon>Nocardiaceae</taxon>
        <taxon>Rhodococcus</taxon>
    </lineage>
</organism>
<keyword evidence="3" id="KW-1185">Reference proteome</keyword>
<proteinExistence type="predicted"/>
<evidence type="ECO:0000313" key="3">
    <source>
        <dbReference type="Proteomes" id="UP001595914"/>
    </source>
</evidence>
<dbReference type="Proteomes" id="UP001595914">
    <property type="component" value="Unassembled WGS sequence"/>
</dbReference>
<comment type="caution">
    <text evidence="2">The sequence shown here is derived from an EMBL/GenBank/DDBJ whole genome shotgun (WGS) entry which is preliminary data.</text>
</comment>
<dbReference type="Pfam" id="PF21962">
    <property type="entry name" value="DUF6924"/>
    <property type="match status" value="1"/>
</dbReference>
<name>A0ABV9FT11_9NOCA</name>
<dbReference type="RefSeq" id="WP_378417167.1">
    <property type="nucleotide sequence ID" value="NZ_JBHSFO010000005.1"/>
</dbReference>
<gene>
    <name evidence="2" type="ORF">ACFO6S_11920</name>
</gene>
<reference evidence="3" key="1">
    <citation type="journal article" date="2019" name="Int. J. Syst. Evol. Microbiol.">
        <title>The Global Catalogue of Microorganisms (GCM) 10K type strain sequencing project: providing services to taxonomists for standard genome sequencing and annotation.</title>
        <authorList>
            <consortium name="The Broad Institute Genomics Platform"/>
            <consortium name="The Broad Institute Genome Sequencing Center for Infectious Disease"/>
            <person name="Wu L."/>
            <person name="Ma J."/>
        </authorList>
    </citation>
    <scope>NUCLEOTIDE SEQUENCE [LARGE SCALE GENOMIC DNA]</scope>
    <source>
        <strain evidence="3">CCUG 54520</strain>
    </source>
</reference>
<accession>A0ABV9FT11</accession>
<evidence type="ECO:0000259" key="1">
    <source>
        <dbReference type="Pfam" id="PF21962"/>
    </source>
</evidence>
<feature type="domain" description="DUF6924" evidence="1">
    <location>
        <begin position="345"/>
        <end position="480"/>
    </location>
</feature>
<dbReference type="InterPro" id="IPR053832">
    <property type="entry name" value="DUF6924"/>
</dbReference>
<protein>
    <submittedName>
        <fullName evidence="2">DUF6924 domain-containing protein</fullName>
    </submittedName>
</protein>